<evidence type="ECO:0008006" key="9">
    <source>
        <dbReference type="Google" id="ProtNLM"/>
    </source>
</evidence>
<dbReference type="InterPro" id="IPR001128">
    <property type="entry name" value="Cyt_P450"/>
</dbReference>
<dbReference type="GO" id="GO:0004497">
    <property type="term" value="F:monooxygenase activity"/>
    <property type="evidence" value="ECO:0007669"/>
    <property type="project" value="UniProtKB-KW"/>
</dbReference>
<dbReference type="SUPFAM" id="SSF48264">
    <property type="entry name" value="Cytochrome P450"/>
    <property type="match status" value="1"/>
</dbReference>
<keyword evidence="5" id="KW-0408">Iron</keyword>
<dbReference type="OrthoDB" id="1844152at2759"/>
<dbReference type="PANTHER" id="PTHR46206:SF6">
    <property type="entry name" value="CYTOCHROME P450 MONOOXYGENASE AN1598-RELATED"/>
    <property type="match status" value="1"/>
</dbReference>
<name>A0A7U2FDH1_PHANO</name>
<evidence type="ECO:0000313" key="8">
    <source>
        <dbReference type="Proteomes" id="UP000663193"/>
    </source>
</evidence>
<keyword evidence="4" id="KW-0560">Oxidoreductase</keyword>
<evidence type="ECO:0000256" key="3">
    <source>
        <dbReference type="ARBA" id="ARBA00022723"/>
    </source>
</evidence>
<comment type="similarity">
    <text evidence="2">Belongs to the cytochrome P450 family.</text>
</comment>
<evidence type="ECO:0000256" key="6">
    <source>
        <dbReference type="ARBA" id="ARBA00023033"/>
    </source>
</evidence>
<dbReference type="InterPro" id="IPR036396">
    <property type="entry name" value="Cyt_P450_sf"/>
</dbReference>
<accession>A0A7U2FDH1</accession>
<dbReference type="GO" id="GO:0020037">
    <property type="term" value="F:heme binding"/>
    <property type="evidence" value="ECO:0007669"/>
    <property type="project" value="InterPro"/>
</dbReference>
<reference evidence="8" key="1">
    <citation type="journal article" date="2021" name="BMC Genomics">
        <title>Chromosome-level genome assembly and manually-curated proteome of model necrotroph Parastagonospora nodorum Sn15 reveals a genome-wide trove of candidate effector homologs, and redundancy of virulence-related functions within an accessory chromosome.</title>
        <authorList>
            <person name="Bertazzoni S."/>
            <person name="Jones D.A.B."/>
            <person name="Phan H.T."/>
            <person name="Tan K.-C."/>
            <person name="Hane J.K."/>
        </authorList>
    </citation>
    <scope>NUCLEOTIDE SEQUENCE [LARGE SCALE GENOMIC DNA]</scope>
    <source>
        <strain evidence="8">SN15 / ATCC MYA-4574 / FGSC 10173)</strain>
    </source>
</reference>
<comment type="cofactor">
    <cofactor evidence="1">
        <name>heme</name>
        <dbReference type="ChEBI" id="CHEBI:30413"/>
    </cofactor>
</comment>
<protein>
    <recommendedName>
        <fullName evidence="9">Cytochrome P450</fullName>
    </recommendedName>
</protein>
<keyword evidence="8" id="KW-1185">Reference proteome</keyword>
<gene>
    <name evidence="7" type="ORF">JI435_153990</name>
</gene>
<evidence type="ECO:0000256" key="4">
    <source>
        <dbReference type="ARBA" id="ARBA00023002"/>
    </source>
</evidence>
<sequence length="491" mass="55744">MYVRIPRLPKAPRLQISTLPGAAGAAADIAAFVADGSKVMQIGYDRFSRKGQSFLMRTPSHTVFVAAPHFIDEIRAANDSELNPLPANNVIMQLRHTLHAHLEVDQYHFSVVQKQLTQNLGPGLPDVVDEAKHAWAEELGKPKGPVILKLNSCLVYDCKADYVPDWTEIAMWDTTFRIVTRTANRLLFGKCLASNPEFLRFSIDYSFVMFGGADLIRSYPSFLKPLVMYFRTSLYKELAVARKHLIPIIKDRIEKQDAYLSTNRADDYERVKEKDAIQWVLDISPPDQLDPELLMYRMIHITISAVHTSSVTFLDCINELAARPEIHDELREEIRSVFETEGGKWRKQGLTKLVKMDSFMRETVRSNPLFAGQLDRVALKDTTLSDGTLLPKGTYVTVPSFAMYMDDMYYKDAKNFDPFRFSKKRQESGQETLHSFVQTTPSFLHFGYVLFDALSSTDNASHIADDPSTATVDMLVQADSLPQMKSKFSLY</sequence>
<dbReference type="CDD" id="cd11041">
    <property type="entry name" value="CYP503A1-like"/>
    <property type="match status" value="1"/>
</dbReference>
<evidence type="ECO:0000256" key="5">
    <source>
        <dbReference type="ARBA" id="ARBA00023004"/>
    </source>
</evidence>
<evidence type="ECO:0000256" key="2">
    <source>
        <dbReference type="ARBA" id="ARBA00010617"/>
    </source>
</evidence>
<dbReference type="Gene3D" id="1.10.630.10">
    <property type="entry name" value="Cytochrome P450"/>
    <property type="match status" value="1"/>
</dbReference>
<proteinExistence type="inferred from homology"/>
<dbReference type="GO" id="GO:0016705">
    <property type="term" value="F:oxidoreductase activity, acting on paired donors, with incorporation or reduction of molecular oxygen"/>
    <property type="evidence" value="ECO:0007669"/>
    <property type="project" value="InterPro"/>
</dbReference>
<evidence type="ECO:0000313" key="7">
    <source>
        <dbReference type="EMBL" id="QRD01000.1"/>
    </source>
</evidence>
<dbReference type="GO" id="GO:0005506">
    <property type="term" value="F:iron ion binding"/>
    <property type="evidence" value="ECO:0007669"/>
    <property type="project" value="InterPro"/>
</dbReference>
<dbReference type="EMBL" id="CP069033">
    <property type="protein sequence ID" value="QRD01000.1"/>
    <property type="molecule type" value="Genomic_DNA"/>
</dbReference>
<dbReference type="Pfam" id="PF00067">
    <property type="entry name" value="p450"/>
    <property type="match status" value="1"/>
</dbReference>
<organism evidence="7 8">
    <name type="scientific">Phaeosphaeria nodorum (strain SN15 / ATCC MYA-4574 / FGSC 10173)</name>
    <name type="common">Glume blotch fungus</name>
    <name type="synonym">Parastagonospora nodorum</name>
    <dbReference type="NCBI Taxonomy" id="321614"/>
    <lineage>
        <taxon>Eukaryota</taxon>
        <taxon>Fungi</taxon>
        <taxon>Dikarya</taxon>
        <taxon>Ascomycota</taxon>
        <taxon>Pezizomycotina</taxon>
        <taxon>Dothideomycetes</taxon>
        <taxon>Pleosporomycetidae</taxon>
        <taxon>Pleosporales</taxon>
        <taxon>Pleosporineae</taxon>
        <taxon>Phaeosphaeriaceae</taxon>
        <taxon>Parastagonospora</taxon>
    </lineage>
</organism>
<dbReference type="VEuPathDB" id="FungiDB:JI435_153990"/>
<evidence type="ECO:0000256" key="1">
    <source>
        <dbReference type="ARBA" id="ARBA00001971"/>
    </source>
</evidence>
<keyword evidence="3" id="KW-0479">Metal-binding</keyword>
<keyword evidence="6" id="KW-0503">Monooxygenase</keyword>
<dbReference type="PANTHER" id="PTHR46206">
    <property type="entry name" value="CYTOCHROME P450"/>
    <property type="match status" value="1"/>
</dbReference>
<dbReference type="Proteomes" id="UP000663193">
    <property type="component" value="Chromosome 11"/>
</dbReference>
<dbReference type="AlphaFoldDB" id="A0A7U2FDH1"/>